<evidence type="ECO:0000313" key="2">
    <source>
        <dbReference type="EMBL" id="ASA21628.1"/>
    </source>
</evidence>
<dbReference type="KEGG" id="pdh:B9T62_13115"/>
<gene>
    <name evidence="2" type="ORF">B9T62_13115</name>
</gene>
<dbReference type="AlphaFoldDB" id="A0A2Z2KRK9"/>
<protein>
    <submittedName>
        <fullName evidence="2">Amidase</fullName>
    </submittedName>
</protein>
<evidence type="ECO:0000313" key="3">
    <source>
        <dbReference type="Proteomes" id="UP000249890"/>
    </source>
</evidence>
<evidence type="ECO:0000259" key="1">
    <source>
        <dbReference type="Pfam" id="PF01425"/>
    </source>
</evidence>
<name>A0A2Z2KRK9_9BACL</name>
<keyword evidence="3" id="KW-1185">Reference proteome</keyword>
<dbReference type="PANTHER" id="PTHR43372">
    <property type="entry name" value="FATTY-ACID AMIDE HYDROLASE"/>
    <property type="match status" value="1"/>
</dbReference>
<dbReference type="InterPro" id="IPR036928">
    <property type="entry name" value="AS_sf"/>
</dbReference>
<dbReference type="Pfam" id="PF01425">
    <property type="entry name" value="Amidase"/>
    <property type="match status" value="1"/>
</dbReference>
<dbReference type="SUPFAM" id="SSF75304">
    <property type="entry name" value="Amidase signature (AS) enzymes"/>
    <property type="match status" value="1"/>
</dbReference>
<dbReference type="InterPro" id="IPR052739">
    <property type="entry name" value="FAAH2"/>
</dbReference>
<dbReference type="InterPro" id="IPR023631">
    <property type="entry name" value="Amidase_dom"/>
</dbReference>
<reference evidence="2 3" key="1">
    <citation type="submission" date="2017-06" db="EMBL/GenBank/DDBJ databases">
        <title>Complete genome sequence of Paenibacillus donghaensis KCTC 13049T isolated from East Sea sediment, South Korea.</title>
        <authorList>
            <person name="Jung B.K."/>
            <person name="Hong S.-J."/>
            <person name="Shin J.-H."/>
        </authorList>
    </citation>
    <scope>NUCLEOTIDE SEQUENCE [LARGE SCALE GENOMIC DNA]</scope>
    <source>
        <strain evidence="2 3">KCTC 13049</strain>
    </source>
</reference>
<accession>A0A2Z2KRK9</accession>
<dbReference type="Gene3D" id="3.90.1300.10">
    <property type="entry name" value="Amidase signature (AS) domain"/>
    <property type="match status" value="1"/>
</dbReference>
<feature type="domain" description="Amidase" evidence="1">
    <location>
        <begin position="31"/>
        <end position="473"/>
    </location>
</feature>
<dbReference type="Proteomes" id="UP000249890">
    <property type="component" value="Chromosome"/>
</dbReference>
<proteinExistence type="predicted"/>
<dbReference type="OrthoDB" id="9811471at2"/>
<sequence>MQGGRTLNLAYLAASEVIRLLEQGEVNSRQLLDYYYGRIDLVNEQLNAVVQQQRETAYAQADQADRDRAEGIKYGPLHGLPLTVKESFNVSGMLTTSGAPHLKHNRATEHAASVQRLVQAGAIILGKTNVPTMTSDWQTYNDLYGTTNNPWDISLTPGGSSGGSAAAVAADCTPVEFGSDLIGCLRIPAHYTGVYAHRCSLGMLSLKGHVPGNPPGDPSEPDLSAAGPMARSAGDLRLMMDVLYDPWVEVPVAPDFRKNTLKEQPKIKVLTWFEAPGHELDDRIKRRYADFTEALSGMEGMEVSHGMPAEIQMDDLFELAMKLSGRLVGTSLNSRQRLTASLASLGLRASRLVTKAFPEGLDEYYRAMNQSEVEQEETDRLRQEYNRVITSLLQEYDVLLLPISPVLAIPHMQQAVHRRILEVNGRATGYNEHLIWNILATVFGLPATILPLPCANAELPCGIQIISGHFKDHISIDFAEVCEPLTGGFQIPPGYL</sequence>
<dbReference type="GO" id="GO:0012505">
    <property type="term" value="C:endomembrane system"/>
    <property type="evidence" value="ECO:0007669"/>
    <property type="project" value="TreeGrafter"/>
</dbReference>
<dbReference type="PIRSF" id="PIRSF001221">
    <property type="entry name" value="Amidase_fungi"/>
    <property type="match status" value="1"/>
</dbReference>
<dbReference type="EMBL" id="CP021780">
    <property type="protein sequence ID" value="ASA21628.1"/>
    <property type="molecule type" value="Genomic_DNA"/>
</dbReference>
<organism evidence="2 3">
    <name type="scientific">Paenibacillus donghaensis</name>
    <dbReference type="NCBI Taxonomy" id="414771"/>
    <lineage>
        <taxon>Bacteria</taxon>
        <taxon>Bacillati</taxon>
        <taxon>Bacillota</taxon>
        <taxon>Bacilli</taxon>
        <taxon>Bacillales</taxon>
        <taxon>Paenibacillaceae</taxon>
        <taxon>Paenibacillus</taxon>
    </lineage>
</organism>
<dbReference type="PANTHER" id="PTHR43372:SF4">
    <property type="entry name" value="FATTY-ACID AMIDE HYDROLASE 2"/>
    <property type="match status" value="1"/>
</dbReference>